<dbReference type="Pfam" id="PF06250">
    <property type="entry name" value="YhcG_C"/>
    <property type="match status" value="1"/>
</dbReference>
<dbReference type="PANTHER" id="PTHR30547">
    <property type="entry name" value="UNCHARACTERIZED PROTEIN YHCG-RELATED"/>
    <property type="match status" value="1"/>
</dbReference>
<dbReference type="Proteomes" id="UP000321479">
    <property type="component" value="Chromosome"/>
</dbReference>
<dbReference type="Pfam" id="PF17761">
    <property type="entry name" value="DUF1016_N"/>
    <property type="match status" value="1"/>
</dbReference>
<evidence type="ECO:0000313" key="4">
    <source>
        <dbReference type="Proteomes" id="UP000321479"/>
    </source>
</evidence>
<dbReference type="GO" id="GO:0003676">
    <property type="term" value="F:nucleic acid binding"/>
    <property type="evidence" value="ECO:0007669"/>
    <property type="project" value="InterPro"/>
</dbReference>
<feature type="domain" description="YhcG PDDEXK nuclease" evidence="1">
    <location>
        <begin position="169"/>
        <end position="320"/>
    </location>
</feature>
<feature type="domain" description="YhcG N-terminal" evidence="2">
    <location>
        <begin position="10"/>
        <end position="144"/>
    </location>
</feature>
<dbReference type="AlphaFoldDB" id="A0A5B8UTH6"/>
<dbReference type="RefSeq" id="WP_147030984.1">
    <property type="nucleotide sequence ID" value="NZ_CP042436.1"/>
</dbReference>
<gene>
    <name evidence="3" type="ORF">FRZ54_07350</name>
</gene>
<name>A0A5B8UTH6_9SPHI</name>
<dbReference type="OrthoDB" id="9801263at2"/>
<dbReference type="InterPro" id="IPR011856">
    <property type="entry name" value="tRNA_endonuc-like_dom_sf"/>
</dbReference>
<evidence type="ECO:0000313" key="3">
    <source>
        <dbReference type="EMBL" id="QEC62407.1"/>
    </source>
</evidence>
<evidence type="ECO:0000259" key="1">
    <source>
        <dbReference type="Pfam" id="PF06250"/>
    </source>
</evidence>
<dbReference type="Gene3D" id="3.40.1350.10">
    <property type="match status" value="1"/>
</dbReference>
<dbReference type="InterPro" id="IPR041527">
    <property type="entry name" value="YhcG_N"/>
</dbReference>
<dbReference type="InterPro" id="IPR009362">
    <property type="entry name" value="YhcG_C"/>
</dbReference>
<organism evidence="3 4">
    <name type="scientific">Mucilaginibacter ginsenosidivorans</name>
    <dbReference type="NCBI Taxonomy" id="398053"/>
    <lineage>
        <taxon>Bacteria</taxon>
        <taxon>Pseudomonadati</taxon>
        <taxon>Bacteroidota</taxon>
        <taxon>Sphingobacteriia</taxon>
        <taxon>Sphingobacteriales</taxon>
        <taxon>Sphingobacteriaceae</taxon>
        <taxon>Mucilaginibacter</taxon>
    </lineage>
</organism>
<evidence type="ECO:0000259" key="2">
    <source>
        <dbReference type="Pfam" id="PF17761"/>
    </source>
</evidence>
<accession>A0A5B8UTH6</accession>
<protein>
    <submittedName>
        <fullName evidence="3">DUF1016 domain-containing protein</fullName>
    </submittedName>
</protein>
<dbReference type="EMBL" id="CP042436">
    <property type="protein sequence ID" value="QEC62407.1"/>
    <property type="molecule type" value="Genomic_DNA"/>
</dbReference>
<dbReference type="PANTHER" id="PTHR30547:SF5">
    <property type="entry name" value="NUCLEASE YHCG-RELATED"/>
    <property type="match status" value="1"/>
</dbReference>
<dbReference type="KEGG" id="mgin:FRZ54_07350"/>
<reference evidence="3 4" key="1">
    <citation type="journal article" date="2017" name="Curr. Microbiol.">
        <title>Mucilaginibacter ginsenosidivorans sp. nov., Isolated from Soil of Ginseng Field.</title>
        <authorList>
            <person name="Kim M.M."/>
            <person name="Siddiqi M.Z."/>
            <person name="Im W.T."/>
        </authorList>
    </citation>
    <scope>NUCLEOTIDE SEQUENCE [LARGE SCALE GENOMIC DNA]</scope>
    <source>
        <strain evidence="3 4">Gsoil 3017</strain>
    </source>
</reference>
<sequence>MNLEKSIVTDIQSIIIKARESAIRAVDHERVLMYWQIGKRIFEEDQAGEERAKYGSQLLKFLSDKLQPQYGSGFSRRNLEWFRQFYRTFPITSALRTQLSWTHYKSLLSLNSQEKLEFYLEEAVKNNWTSRQMDRQVASQLYERLLLSTDKDKILSVARNENHPTEPKDIVKDPLILEFLGLKQEASYFEKDLESALITHLQEFMLELGNGFSFVARQRRIHLDGDDFFVDLVFYNRLLQCFVIIELKTHKITHQDLGQLQMYVNYYDRIERMAHENPTVGILLCLEKNDTVVKFTLPENSNVFASKYQLYLPTAEQLSREIHNEILKQKDKENE</sequence>
<dbReference type="InterPro" id="IPR053148">
    <property type="entry name" value="PD-DEXK-like_domain"/>
</dbReference>
<keyword evidence="4" id="KW-1185">Reference proteome</keyword>
<proteinExistence type="predicted"/>